<gene>
    <name evidence="3" type="ORF">PIB30_031004</name>
</gene>
<dbReference type="Proteomes" id="UP001341840">
    <property type="component" value="Unassembled WGS sequence"/>
</dbReference>
<dbReference type="PANTHER" id="PTHR47926:SF525">
    <property type="entry name" value="EMB2261"/>
    <property type="match status" value="1"/>
</dbReference>
<dbReference type="Pfam" id="PF01535">
    <property type="entry name" value="PPR"/>
    <property type="match status" value="4"/>
</dbReference>
<dbReference type="SUPFAM" id="SSF48452">
    <property type="entry name" value="TPR-like"/>
    <property type="match status" value="1"/>
</dbReference>
<dbReference type="InterPro" id="IPR046848">
    <property type="entry name" value="E_motif"/>
</dbReference>
<dbReference type="NCBIfam" id="TIGR00756">
    <property type="entry name" value="PPR"/>
    <property type="match status" value="2"/>
</dbReference>
<keyword evidence="4" id="KW-1185">Reference proteome</keyword>
<accession>A0ABU6WBY2</accession>
<dbReference type="PANTHER" id="PTHR47926">
    <property type="entry name" value="PENTATRICOPEPTIDE REPEAT-CONTAINING PROTEIN"/>
    <property type="match status" value="1"/>
</dbReference>
<dbReference type="InterPro" id="IPR002885">
    <property type="entry name" value="PPR_rpt"/>
</dbReference>
<dbReference type="EMBL" id="JASCZI010181374">
    <property type="protein sequence ID" value="MED6182682.1"/>
    <property type="molecule type" value="Genomic_DNA"/>
</dbReference>
<evidence type="ECO:0000313" key="4">
    <source>
        <dbReference type="Proteomes" id="UP001341840"/>
    </source>
</evidence>
<dbReference type="Pfam" id="PF20431">
    <property type="entry name" value="E_motif"/>
    <property type="match status" value="1"/>
</dbReference>
<evidence type="ECO:0000313" key="3">
    <source>
        <dbReference type="EMBL" id="MED6182682.1"/>
    </source>
</evidence>
<organism evidence="3 4">
    <name type="scientific">Stylosanthes scabra</name>
    <dbReference type="NCBI Taxonomy" id="79078"/>
    <lineage>
        <taxon>Eukaryota</taxon>
        <taxon>Viridiplantae</taxon>
        <taxon>Streptophyta</taxon>
        <taxon>Embryophyta</taxon>
        <taxon>Tracheophyta</taxon>
        <taxon>Spermatophyta</taxon>
        <taxon>Magnoliopsida</taxon>
        <taxon>eudicotyledons</taxon>
        <taxon>Gunneridae</taxon>
        <taxon>Pentapetalae</taxon>
        <taxon>rosids</taxon>
        <taxon>fabids</taxon>
        <taxon>Fabales</taxon>
        <taxon>Fabaceae</taxon>
        <taxon>Papilionoideae</taxon>
        <taxon>50 kb inversion clade</taxon>
        <taxon>dalbergioids sensu lato</taxon>
        <taxon>Dalbergieae</taxon>
        <taxon>Pterocarpus clade</taxon>
        <taxon>Stylosanthes</taxon>
    </lineage>
</organism>
<evidence type="ECO:0000256" key="2">
    <source>
        <dbReference type="PROSITE-ProRule" id="PRU00708"/>
    </source>
</evidence>
<dbReference type="InterPro" id="IPR046960">
    <property type="entry name" value="PPR_At4g14850-like_plant"/>
</dbReference>
<reference evidence="3 4" key="1">
    <citation type="journal article" date="2023" name="Plants (Basel)">
        <title>Bridging the Gap: Combining Genomics and Transcriptomics Approaches to Understand Stylosanthes scabra, an Orphan Legume from the Brazilian Caatinga.</title>
        <authorList>
            <person name="Ferreira-Neto J.R.C."/>
            <person name="da Silva M.D."/>
            <person name="Binneck E."/>
            <person name="de Melo N.F."/>
            <person name="da Silva R.H."/>
            <person name="de Melo A.L.T.M."/>
            <person name="Pandolfi V."/>
            <person name="Bustamante F.O."/>
            <person name="Brasileiro-Vidal A.C."/>
            <person name="Benko-Iseppon A.M."/>
        </authorList>
    </citation>
    <scope>NUCLEOTIDE SEQUENCE [LARGE SCALE GENOMIC DNA]</scope>
    <source>
        <tissue evidence="3">Leaves</tissue>
    </source>
</reference>
<keyword evidence="1" id="KW-0677">Repeat</keyword>
<feature type="repeat" description="PPR" evidence="2">
    <location>
        <begin position="144"/>
        <end position="179"/>
    </location>
</feature>
<dbReference type="InterPro" id="IPR011990">
    <property type="entry name" value="TPR-like_helical_dom_sf"/>
</dbReference>
<evidence type="ECO:0000256" key="1">
    <source>
        <dbReference type="ARBA" id="ARBA00022737"/>
    </source>
</evidence>
<sequence>MLMFCTPCISLGRSHFLLMKLKPLHHLKCHCSFLSTTTTIQPLPTTESKILQHCRDASLSKALTLLNKTHTISSSHKSIIYASLLQTSTKTHSFLHGTLLHCHVIKSGLDTDRFVGNSLLALYFKLGPQFSQARRVFDGLLFRDVISWTSIISGYVQVGDPKSSLILFSEMVGLEGLEPNAFTLSSVIKACSELGFLRLGRCFHGVVVRSGFDSNRVVSSALIDMYGRNFGVEDARKMFDELLEPDTVCWTSVISALTRNDRFKEAVELFYKIHRGFGLAPDGFTFGTLLTACGNLGWLRHGREVHAKVVTSEICGNVVVESSLLDMYGKCGSVRQSRIVFNRMSNRNSVSWTAMLGAYCHNREYDTVINLVRESGIVDIYSFGTILRACSGLAAVRQGKEVHCMYVRKGGWRDIIVESALVDLYAKCGCVDFAYRLFLSMQVRNLITWNSMIGGFAQNGRGMEALALFVDMIKGEMQPDYITFINVLFACSHTGLVNEGREYFALMTKEYEIQPGVEHYNCMIDLLGRAELIEEAEILLENSDCRDDQSLWAVLLGACTRCSDYITAERIAKKMIELQPGFHLSYVLLGNIYRTVGRWNDALAIRKLMEDRGVKKTPGKSWVESENQNSSRFDLANMSIAGKNSAYSMKEAV</sequence>
<feature type="repeat" description="PPR" evidence="2">
    <location>
        <begin position="246"/>
        <end position="281"/>
    </location>
</feature>
<proteinExistence type="predicted"/>
<comment type="caution">
    <text evidence="3">The sequence shown here is derived from an EMBL/GenBank/DDBJ whole genome shotgun (WGS) entry which is preliminary data.</text>
</comment>
<dbReference type="Gene3D" id="1.25.40.10">
    <property type="entry name" value="Tetratricopeptide repeat domain"/>
    <property type="match status" value="5"/>
</dbReference>
<dbReference type="PROSITE" id="PS51375">
    <property type="entry name" value="PPR"/>
    <property type="match status" value="3"/>
</dbReference>
<name>A0ABU6WBY2_9FABA</name>
<feature type="repeat" description="PPR" evidence="2">
    <location>
        <begin position="445"/>
        <end position="479"/>
    </location>
</feature>
<evidence type="ECO:0008006" key="5">
    <source>
        <dbReference type="Google" id="ProtNLM"/>
    </source>
</evidence>
<protein>
    <recommendedName>
        <fullName evidence="5">Pentatricopeptide repeat-containing protein</fullName>
    </recommendedName>
</protein>
<dbReference type="Pfam" id="PF13041">
    <property type="entry name" value="PPR_2"/>
    <property type="match status" value="3"/>
</dbReference>